<dbReference type="CDD" id="cd12159">
    <property type="entry name" value="2-Hacid_dh_2"/>
    <property type="match status" value="1"/>
</dbReference>
<keyword evidence="1" id="KW-0560">Oxidoreductase</keyword>
<dbReference type="InterPro" id="IPR036291">
    <property type="entry name" value="NAD(P)-bd_dom_sf"/>
</dbReference>
<evidence type="ECO:0000259" key="3">
    <source>
        <dbReference type="Pfam" id="PF02826"/>
    </source>
</evidence>
<dbReference type="SUPFAM" id="SSF51735">
    <property type="entry name" value="NAD(P)-binding Rossmann-fold domains"/>
    <property type="match status" value="1"/>
</dbReference>
<evidence type="ECO:0000313" key="5">
    <source>
        <dbReference type="Proteomes" id="UP001336020"/>
    </source>
</evidence>
<dbReference type="PANTHER" id="PTHR43333">
    <property type="entry name" value="2-HACID_DH_C DOMAIN-CONTAINING PROTEIN"/>
    <property type="match status" value="1"/>
</dbReference>
<accession>A0ABU7L4V0</accession>
<dbReference type="SUPFAM" id="SSF52283">
    <property type="entry name" value="Formate/glycerate dehydrogenase catalytic domain-like"/>
    <property type="match status" value="1"/>
</dbReference>
<gene>
    <name evidence="4" type="ORF">Q7514_03355</name>
</gene>
<dbReference type="InterPro" id="IPR006140">
    <property type="entry name" value="D-isomer_DH_NAD-bd"/>
</dbReference>
<reference evidence="4 5" key="1">
    <citation type="submission" date="2023-07" db="EMBL/GenBank/DDBJ databases">
        <authorList>
            <person name="Girao M."/>
            <person name="Carvalho M.F."/>
        </authorList>
    </citation>
    <scope>NUCLEOTIDE SEQUENCE [LARGE SCALE GENOMIC DNA]</scope>
    <source>
        <strain evidence="4 5">YIM65754</strain>
    </source>
</reference>
<keyword evidence="5" id="KW-1185">Reference proteome</keyword>
<dbReference type="Gene3D" id="3.40.50.720">
    <property type="entry name" value="NAD(P)-binding Rossmann-like Domain"/>
    <property type="match status" value="2"/>
</dbReference>
<dbReference type="PROSITE" id="PS00671">
    <property type="entry name" value="D_2_HYDROXYACID_DH_3"/>
    <property type="match status" value="1"/>
</dbReference>
<dbReference type="Pfam" id="PF02826">
    <property type="entry name" value="2-Hacid_dh_C"/>
    <property type="match status" value="1"/>
</dbReference>
<organism evidence="4 5">
    <name type="scientific">Rhodococcus artemisiae</name>
    <dbReference type="NCBI Taxonomy" id="714159"/>
    <lineage>
        <taxon>Bacteria</taxon>
        <taxon>Bacillati</taxon>
        <taxon>Actinomycetota</taxon>
        <taxon>Actinomycetes</taxon>
        <taxon>Mycobacteriales</taxon>
        <taxon>Nocardiaceae</taxon>
        <taxon>Rhodococcus</taxon>
    </lineage>
</organism>
<evidence type="ECO:0000256" key="1">
    <source>
        <dbReference type="ARBA" id="ARBA00023002"/>
    </source>
</evidence>
<name>A0ABU7L4V0_9NOCA</name>
<dbReference type="RefSeq" id="WP_330131812.1">
    <property type="nucleotide sequence ID" value="NZ_JAUTXY010000001.1"/>
</dbReference>
<evidence type="ECO:0000313" key="4">
    <source>
        <dbReference type="EMBL" id="MEE2056565.1"/>
    </source>
</evidence>
<dbReference type="EMBL" id="JAUTXY010000001">
    <property type="protein sequence ID" value="MEE2056565.1"/>
    <property type="molecule type" value="Genomic_DNA"/>
</dbReference>
<dbReference type="Proteomes" id="UP001336020">
    <property type="component" value="Unassembled WGS sequence"/>
</dbReference>
<feature type="domain" description="D-isomer specific 2-hydroxyacid dehydrogenase NAD-binding" evidence="3">
    <location>
        <begin position="104"/>
        <end position="273"/>
    </location>
</feature>
<protein>
    <submittedName>
        <fullName evidence="4">D-isomer specific 2-hydroxyacid dehydrogenase family protein</fullName>
    </submittedName>
</protein>
<dbReference type="InterPro" id="IPR029753">
    <property type="entry name" value="D-isomer_DH_CS"/>
</dbReference>
<dbReference type="PANTHER" id="PTHR43333:SF1">
    <property type="entry name" value="D-ISOMER SPECIFIC 2-HYDROXYACID DEHYDROGENASE NAD-BINDING DOMAIN-CONTAINING PROTEIN"/>
    <property type="match status" value="1"/>
</dbReference>
<sequence>MASTQRSPRIAVGPRPDDMFVRAVASGGGITVSLEESPDALIWTSGPDTFPAALPESVRWVQLSSAGVENWLTEGIIKRHPRVLWTSAAGAYSATVAEHALMLLLAGVRALPHHLAASSWAPEEFYPHLGTLRGATIGIIGAGGIGRALIPMLASLGAQTLAVNRSGRPVPGAVETFPVERIDEIWPLADHFVISAAATPDTEQLVGAEELAAMKPTAWLVNIARGSLIDTDALVGALTAGTIAGAGLDVTDPEPLPAGHPLWSLPNAMITPHDSNPPALRVPAYVERVVENVTRFASGVEPVAVIDVSAGY</sequence>
<proteinExistence type="predicted"/>
<keyword evidence="2" id="KW-0520">NAD</keyword>
<comment type="caution">
    <text evidence="4">The sequence shown here is derived from an EMBL/GenBank/DDBJ whole genome shotgun (WGS) entry which is preliminary data.</text>
</comment>
<evidence type="ECO:0000256" key="2">
    <source>
        <dbReference type="ARBA" id="ARBA00023027"/>
    </source>
</evidence>